<evidence type="ECO:0000313" key="2">
    <source>
        <dbReference type="Proteomes" id="UP000251241"/>
    </source>
</evidence>
<dbReference type="AlphaFoldDB" id="A0A2X2KZ98"/>
<proteinExistence type="predicted"/>
<evidence type="ECO:0008006" key="3">
    <source>
        <dbReference type="Google" id="ProtNLM"/>
    </source>
</evidence>
<protein>
    <recommendedName>
        <fullName evidence="3">Gluconate 2-dehydrogenase subunit 3 family protein</fullName>
    </recommendedName>
</protein>
<dbReference type="RefSeq" id="WP_070570191.1">
    <property type="nucleotide sequence ID" value="NZ_CP068086.1"/>
</dbReference>
<accession>A0A2X2KZ98</accession>
<dbReference type="InterPro" id="IPR027056">
    <property type="entry name" value="Gluconate_2DH_su3"/>
</dbReference>
<organism evidence="1 2">
    <name type="scientific">Sphingobacterium multivorum</name>
    <dbReference type="NCBI Taxonomy" id="28454"/>
    <lineage>
        <taxon>Bacteria</taxon>
        <taxon>Pseudomonadati</taxon>
        <taxon>Bacteroidota</taxon>
        <taxon>Sphingobacteriia</taxon>
        <taxon>Sphingobacteriales</taxon>
        <taxon>Sphingobacteriaceae</taxon>
        <taxon>Sphingobacterium</taxon>
    </lineage>
</organism>
<dbReference type="GeneID" id="88833372"/>
<dbReference type="PROSITE" id="PS51257">
    <property type="entry name" value="PROKAR_LIPOPROTEIN"/>
    <property type="match status" value="1"/>
</dbReference>
<dbReference type="Pfam" id="PF13618">
    <property type="entry name" value="Gluconate_2-dh3"/>
    <property type="match status" value="1"/>
</dbReference>
<sequence>MNRRTAIKQFFIIAGGLTILSSCLNDGGASIVLNKLKISAEDEQFLGDLANILIPKSDTPGGKDLNLHLFVIKMVDDCESPENQAKFVAGFNKLRKQLNLKNNKETETTLAGLKDQTDEKAFFETFKSRAIQGYMNSEYVMKNKVIYKLIPGPYNGAVKVKA</sequence>
<evidence type="ECO:0000313" key="1">
    <source>
        <dbReference type="EMBL" id="SPZ87249.1"/>
    </source>
</evidence>
<dbReference type="Proteomes" id="UP000251241">
    <property type="component" value="Unassembled WGS sequence"/>
</dbReference>
<name>A0A2X2KZ98_SPHMU</name>
<dbReference type="EMBL" id="UAUU01000009">
    <property type="protein sequence ID" value="SPZ87249.1"/>
    <property type="molecule type" value="Genomic_DNA"/>
</dbReference>
<reference evidence="1 2" key="1">
    <citation type="submission" date="2018-06" db="EMBL/GenBank/DDBJ databases">
        <authorList>
            <consortium name="Pathogen Informatics"/>
            <person name="Doyle S."/>
        </authorList>
    </citation>
    <scope>NUCLEOTIDE SEQUENCE [LARGE SCALE GENOMIC DNA]</scope>
    <source>
        <strain evidence="1 2">NCTC11343</strain>
    </source>
</reference>
<gene>
    <name evidence="1" type="ORF">NCTC11343_02800</name>
</gene>